<keyword evidence="1" id="KW-0378">Hydrolase</keyword>
<name>A0A931FGI6_9ACTN</name>
<organism evidence="4 5">
    <name type="scientific">Streptacidiphilus fuscans</name>
    <dbReference type="NCBI Taxonomy" id="2789292"/>
    <lineage>
        <taxon>Bacteria</taxon>
        <taxon>Bacillati</taxon>
        <taxon>Actinomycetota</taxon>
        <taxon>Actinomycetes</taxon>
        <taxon>Kitasatosporales</taxon>
        <taxon>Streptomycetaceae</taxon>
        <taxon>Streptacidiphilus</taxon>
    </lineage>
</organism>
<dbReference type="AlphaFoldDB" id="A0A931FGI6"/>
<dbReference type="SUPFAM" id="SSF53649">
    <property type="entry name" value="Alkaline phosphatase-like"/>
    <property type="match status" value="1"/>
</dbReference>
<protein>
    <submittedName>
        <fullName evidence="4">Acid phosphatase</fullName>
    </submittedName>
</protein>
<evidence type="ECO:0000256" key="1">
    <source>
        <dbReference type="ARBA" id="ARBA00022801"/>
    </source>
</evidence>
<evidence type="ECO:0000256" key="2">
    <source>
        <dbReference type="ARBA" id="ARBA00023026"/>
    </source>
</evidence>
<sequence length="302" mass="31608">MRRTSRLTATFAATAAAAGAAALVLVPQAASAQPTPLAHPAAAHAAASGTLPTYSHIVVVMEENHSYSDIIGSSDAPYINSLASGGALMTQSFAVTHPSEPNYMALFAGSDFGLSSDACPVKEGTVANLGSEVLAAGYTFKGYSEGLPKTGSTTCTSGSYARKHAPWVNFSNVPTTDSVPYSSFPSSSDYSSLPSLSFVIPNLDDDMHDGTVAQGDSWLQNNIDAYATWAKANNSLLVVTWDEDDYTENNQIPTIFYGANVVPGNYSETINHYNVLSTLEQLYGVAPTGNAATAPAITDIWG</sequence>
<dbReference type="Proteomes" id="UP000657385">
    <property type="component" value="Unassembled WGS sequence"/>
</dbReference>
<evidence type="ECO:0000313" key="4">
    <source>
        <dbReference type="EMBL" id="MBF9069589.1"/>
    </source>
</evidence>
<gene>
    <name evidence="4" type="ORF">I2501_16310</name>
</gene>
<keyword evidence="5" id="KW-1185">Reference proteome</keyword>
<keyword evidence="3" id="KW-0732">Signal</keyword>
<feature type="signal peptide" evidence="3">
    <location>
        <begin position="1"/>
        <end position="32"/>
    </location>
</feature>
<dbReference type="PANTHER" id="PTHR31956">
    <property type="entry name" value="NON-SPECIFIC PHOSPHOLIPASE C4-RELATED"/>
    <property type="match status" value="1"/>
</dbReference>
<dbReference type="RefSeq" id="WP_196194772.1">
    <property type="nucleotide sequence ID" value="NZ_JADPRT010000006.1"/>
</dbReference>
<dbReference type="InterPro" id="IPR017850">
    <property type="entry name" value="Alkaline_phosphatase_core_sf"/>
</dbReference>
<reference evidence="4" key="1">
    <citation type="submission" date="2020-11" db="EMBL/GenBank/DDBJ databases">
        <title>Isolation and identification of active actinomycetes.</title>
        <authorList>
            <person name="Yu B."/>
        </authorList>
    </citation>
    <scope>NUCLEOTIDE SEQUENCE</scope>
    <source>
        <strain evidence="4">NEAU-YB345</strain>
    </source>
</reference>
<dbReference type="GO" id="GO:0042578">
    <property type="term" value="F:phosphoric ester hydrolase activity"/>
    <property type="evidence" value="ECO:0007669"/>
    <property type="project" value="UniProtKB-ARBA"/>
</dbReference>
<feature type="chain" id="PRO_5037301186" evidence="3">
    <location>
        <begin position="33"/>
        <end position="302"/>
    </location>
</feature>
<accession>A0A931FGI6</accession>
<evidence type="ECO:0000313" key="5">
    <source>
        <dbReference type="Proteomes" id="UP000657385"/>
    </source>
</evidence>
<comment type="caution">
    <text evidence="4">The sequence shown here is derived from an EMBL/GenBank/DDBJ whole genome shotgun (WGS) entry which is preliminary data.</text>
</comment>
<evidence type="ECO:0000256" key="3">
    <source>
        <dbReference type="SAM" id="SignalP"/>
    </source>
</evidence>
<keyword evidence="2" id="KW-0843">Virulence</keyword>
<dbReference type="Pfam" id="PF04185">
    <property type="entry name" value="Phosphoesterase"/>
    <property type="match status" value="1"/>
</dbReference>
<proteinExistence type="predicted"/>
<dbReference type="Gene3D" id="3.40.720.10">
    <property type="entry name" value="Alkaline Phosphatase, subunit A"/>
    <property type="match status" value="1"/>
</dbReference>
<dbReference type="InterPro" id="IPR007312">
    <property type="entry name" value="Phosphoesterase"/>
</dbReference>
<dbReference type="PANTHER" id="PTHR31956:SF1">
    <property type="entry name" value="NON-SPECIFIC PHOSPHOLIPASE C1"/>
    <property type="match status" value="1"/>
</dbReference>
<dbReference type="EMBL" id="JADPRT010000006">
    <property type="protein sequence ID" value="MBF9069589.1"/>
    <property type="molecule type" value="Genomic_DNA"/>
</dbReference>